<evidence type="ECO:0000256" key="3">
    <source>
        <dbReference type="SAM" id="MobiDB-lite"/>
    </source>
</evidence>
<evidence type="ECO:0000313" key="5">
    <source>
        <dbReference type="Proteomes" id="UP000183002"/>
    </source>
</evidence>
<dbReference type="STRING" id="1077947.SAMN05216227_1007118"/>
<feature type="region of interest" description="Disordered" evidence="3">
    <location>
        <begin position="29"/>
        <end position="58"/>
    </location>
</feature>
<dbReference type="PRINTS" id="PR00313">
    <property type="entry name" value="CABNDNGRPT"/>
</dbReference>
<dbReference type="PANTHER" id="PTHR38340">
    <property type="entry name" value="S-LAYER PROTEIN"/>
    <property type="match status" value="1"/>
</dbReference>
<dbReference type="GO" id="GO:0005576">
    <property type="term" value="C:extracellular region"/>
    <property type="evidence" value="ECO:0007669"/>
    <property type="project" value="UniProtKB-SubCell"/>
</dbReference>
<dbReference type="RefSeq" id="WP_050519108.1">
    <property type="nucleotide sequence ID" value="NZ_FOCO01000007.1"/>
</dbReference>
<dbReference type="Gene3D" id="2.150.10.10">
    <property type="entry name" value="Serralysin-like metalloprotease, C-terminal"/>
    <property type="match status" value="1"/>
</dbReference>
<comment type="subcellular location">
    <subcellularLocation>
        <location evidence="1">Secreted</location>
    </subcellularLocation>
</comment>
<dbReference type="InterPro" id="IPR050557">
    <property type="entry name" value="RTX_toxin/Mannuronan_C5-epim"/>
</dbReference>
<dbReference type="InterPro" id="IPR011049">
    <property type="entry name" value="Serralysin-like_metalloprot_C"/>
</dbReference>
<keyword evidence="5" id="KW-1185">Reference proteome</keyword>
<evidence type="ECO:0008006" key="6">
    <source>
        <dbReference type="Google" id="ProtNLM"/>
    </source>
</evidence>
<reference evidence="4 5" key="1">
    <citation type="submission" date="2016-10" db="EMBL/GenBank/DDBJ databases">
        <authorList>
            <person name="de Groot N.N."/>
        </authorList>
    </citation>
    <scope>NUCLEOTIDE SEQUENCE [LARGE SCALE GENOMIC DNA]</scope>
    <source>
        <strain evidence="4 5">CGMCC 1.10836</strain>
    </source>
</reference>
<dbReference type="GO" id="GO:0005509">
    <property type="term" value="F:calcium ion binding"/>
    <property type="evidence" value="ECO:0007669"/>
    <property type="project" value="InterPro"/>
</dbReference>
<dbReference type="InterPro" id="IPR001343">
    <property type="entry name" value="Hemolysn_Ca-bd"/>
</dbReference>
<evidence type="ECO:0000256" key="1">
    <source>
        <dbReference type="ARBA" id="ARBA00004613"/>
    </source>
</evidence>
<evidence type="ECO:0000256" key="2">
    <source>
        <dbReference type="ARBA" id="ARBA00022525"/>
    </source>
</evidence>
<keyword evidence="2" id="KW-0964">Secreted</keyword>
<dbReference type="EMBL" id="FOCO01000007">
    <property type="protein sequence ID" value="SEN10235.1"/>
    <property type="molecule type" value="Genomic_DNA"/>
</dbReference>
<organism evidence="4 5">
    <name type="scientific">Pseudorhodobacter antarcticus</name>
    <dbReference type="NCBI Taxonomy" id="1077947"/>
    <lineage>
        <taxon>Bacteria</taxon>
        <taxon>Pseudomonadati</taxon>
        <taxon>Pseudomonadota</taxon>
        <taxon>Alphaproteobacteria</taxon>
        <taxon>Rhodobacterales</taxon>
        <taxon>Paracoccaceae</taxon>
        <taxon>Pseudorhodobacter</taxon>
    </lineage>
</organism>
<name>A0A1H8DST4_9RHOB</name>
<gene>
    <name evidence="4" type="ORF">SAMN05216227_1007118</name>
</gene>
<dbReference type="AlphaFoldDB" id="A0A1H8DST4"/>
<protein>
    <recommendedName>
        <fullName evidence="6">Hemolysin-type calcium-binding repeat-containing protein</fullName>
    </recommendedName>
</protein>
<sequence length="163" mass="16411">MDPVLAPFMLLFLGTLSLDLGLFNNNDDTPEDAVPAADPAGASDTAPITDAATPPSGVADPDEFDATLYTEVVNGTDGANDLSAEGRSALAWFLVDGDDSLDGSLGNDYVEGGAGDDSMNLRDGRDLAYGGAGDDSIDAGIGFDTVFGGDGTDTLIGNGGNDV</sequence>
<dbReference type="Pfam" id="PF00353">
    <property type="entry name" value="HemolysinCabind"/>
    <property type="match status" value="2"/>
</dbReference>
<dbReference type="PANTHER" id="PTHR38340:SF1">
    <property type="entry name" value="S-LAYER PROTEIN"/>
    <property type="match status" value="1"/>
</dbReference>
<dbReference type="Proteomes" id="UP000183002">
    <property type="component" value="Unassembled WGS sequence"/>
</dbReference>
<proteinExistence type="predicted"/>
<dbReference type="SUPFAM" id="SSF51120">
    <property type="entry name" value="beta-Roll"/>
    <property type="match status" value="1"/>
</dbReference>
<accession>A0A1H8DST4</accession>
<evidence type="ECO:0000313" key="4">
    <source>
        <dbReference type="EMBL" id="SEN10235.1"/>
    </source>
</evidence>